<keyword evidence="5" id="KW-1133">Transmembrane helix</keyword>
<organism evidence="7 8">
    <name type="scientific">Halalkalibacter okhensis</name>
    <dbReference type="NCBI Taxonomy" id="333138"/>
    <lineage>
        <taxon>Bacteria</taxon>
        <taxon>Bacillati</taxon>
        <taxon>Bacillota</taxon>
        <taxon>Bacilli</taxon>
        <taxon>Bacillales</taxon>
        <taxon>Bacillaceae</taxon>
        <taxon>Halalkalibacter</taxon>
    </lineage>
</organism>
<evidence type="ECO:0000256" key="2">
    <source>
        <dbReference type="ARBA" id="ARBA00023125"/>
    </source>
</evidence>
<reference evidence="7 8" key="1">
    <citation type="submission" date="2014-09" db="EMBL/GenBank/DDBJ databases">
        <title>Genome sequencing and annotation of Bacillus Okhensis strain Kh10-101T.</title>
        <authorList>
            <person name="Prakash J.S."/>
        </authorList>
    </citation>
    <scope>NUCLEOTIDE SEQUENCE [LARGE SCALE GENOMIC DNA]</scope>
    <source>
        <strain evidence="8">Kh10-101T</strain>
    </source>
</reference>
<dbReference type="eggNOG" id="COG2207">
    <property type="taxonomic scope" value="Bacteria"/>
</dbReference>
<dbReference type="SMART" id="SM00342">
    <property type="entry name" value="HTH_ARAC"/>
    <property type="match status" value="1"/>
</dbReference>
<evidence type="ECO:0000256" key="3">
    <source>
        <dbReference type="ARBA" id="ARBA00023163"/>
    </source>
</evidence>
<name>A0A0B0IG12_9BACI</name>
<dbReference type="PROSITE" id="PS01124">
    <property type="entry name" value="HTH_ARAC_FAMILY_2"/>
    <property type="match status" value="1"/>
</dbReference>
<evidence type="ECO:0000256" key="4">
    <source>
        <dbReference type="SAM" id="Coils"/>
    </source>
</evidence>
<dbReference type="InterPro" id="IPR009057">
    <property type="entry name" value="Homeodomain-like_sf"/>
</dbReference>
<feature type="transmembrane region" description="Helical" evidence="5">
    <location>
        <begin position="292"/>
        <end position="313"/>
    </location>
</feature>
<feature type="domain" description="HTH araC/xylS-type" evidence="6">
    <location>
        <begin position="664"/>
        <end position="762"/>
    </location>
</feature>
<proteinExistence type="predicted"/>
<evidence type="ECO:0000256" key="5">
    <source>
        <dbReference type="SAM" id="Phobius"/>
    </source>
</evidence>
<feature type="coiled-coil region" evidence="4">
    <location>
        <begin position="344"/>
        <end position="378"/>
    </location>
</feature>
<dbReference type="InterPro" id="IPR018060">
    <property type="entry name" value="HTH_AraC"/>
</dbReference>
<dbReference type="OrthoDB" id="1975037at2"/>
<evidence type="ECO:0000313" key="7">
    <source>
        <dbReference type="EMBL" id="KHF40235.1"/>
    </source>
</evidence>
<keyword evidence="1" id="KW-0805">Transcription regulation</keyword>
<evidence type="ECO:0000313" key="8">
    <source>
        <dbReference type="Proteomes" id="UP000030832"/>
    </source>
</evidence>
<gene>
    <name evidence="7" type="ORF">LQ50_10870</name>
</gene>
<dbReference type="STRING" id="333138.LQ50_10870"/>
<dbReference type="Proteomes" id="UP000030832">
    <property type="component" value="Unassembled WGS sequence"/>
</dbReference>
<dbReference type="PANTHER" id="PTHR43280:SF10">
    <property type="entry name" value="REGULATORY PROTEIN POCR"/>
    <property type="match status" value="1"/>
</dbReference>
<protein>
    <recommendedName>
        <fullName evidence="6">HTH araC/xylS-type domain-containing protein</fullName>
    </recommendedName>
</protein>
<keyword evidence="4" id="KW-0175">Coiled coil</keyword>
<comment type="caution">
    <text evidence="7">The sequence shown here is derived from an EMBL/GenBank/DDBJ whole genome shotgun (WGS) entry which is preliminary data.</text>
</comment>
<dbReference type="PANTHER" id="PTHR43280">
    <property type="entry name" value="ARAC-FAMILY TRANSCRIPTIONAL REGULATOR"/>
    <property type="match status" value="1"/>
</dbReference>
<dbReference type="AlphaFoldDB" id="A0A0B0IG12"/>
<sequence length="767" mass="89591">MKSQSLLTKLIVFASIISIIPVVIVGVFSYVQSSKHIQEKVNHEKVQIIRQVHSNIEQVLMTIHHSATNTIESPLMEDVIRRPLIAEDFSIYRELRQNLSNLRSFDTKVEEVILLNFQENWIVNNSGLSRLSEHDDHEAYLSYLNSDHDSTWLLLNNREFVEPFAYGSCENTISLVKKLPAKYSEKFGLAFTNIPTCSLADMINVNGLSDEVVITDENYRIIVHRNEELIGQSLVDAGYINSLEKFTEKSGQFNTDSSENSFTVTYYKSDFNNWNYISFNSIDMLTAESKKIGWFTFFMITFIVLTCILYIWIISKKLYSPVNKLVNYIENNWPDQDRKKKNEIEIIEEHINDLFSSKANLENELREHTQQVKSLFIHNLFTGNYKSTEIEEKLNYFQLQSVVNKWNEMVIFTLHIDSLDKSNYESTDIEKVAFAVKSIVEDTIKKENKLQSVWVEKTLVTLIGFPGKTPDDISDTMYELTETIQSKIKKALNVSVSIGISLSFHELKEAKRGYKEGMEALKHRMKLGKGVIIHFSSINSGKHTVIFDYPKRTEEELLVAVKLADKEKAVEQLKIWMEKAFKNTQSPREYQISMMRLLNNLLMLKQEGGVSFQQIEVFHASLYEELLKLQMKEEIEQWFQDRLIIPLITVFSDRRDSQFQNLSEKIIDLIHHNFDKDITLEECAEKLHYNANYLSSVFKQETNYTFSEYLAMYRFKKAKEWLTGTNMTVKEIADHLRYKNSQNFIRSFKKQEEMTPGQYREKYKKTS</sequence>
<keyword evidence="8" id="KW-1185">Reference proteome</keyword>
<evidence type="ECO:0000259" key="6">
    <source>
        <dbReference type="PROSITE" id="PS01124"/>
    </source>
</evidence>
<dbReference type="GO" id="GO:0043565">
    <property type="term" value="F:sequence-specific DNA binding"/>
    <property type="evidence" value="ECO:0007669"/>
    <property type="project" value="InterPro"/>
</dbReference>
<feature type="transmembrane region" description="Helical" evidence="5">
    <location>
        <begin position="6"/>
        <end position="31"/>
    </location>
</feature>
<dbReference type="Pfam" id="PF12833">
    <property type="entry name" value="HTH_18"/>
    <property type="match status" value="1"/>
</dbReference>
<dbReference type="RefSeq" id="WP_034628809.1">
    <property type="nucleotide sequence ID" value="NZ_JRJU01000011.1"/>
</dbReference>
<accession>A0A0B0IG12</accession>
<dbReference type="GO" id="GO:0003700">
    <property type="term" value="F:DNA-binding transcription factor activity"/>
    <property type="evidence" value="ECO:0007669"/>
    <property type="project" value="InterPro"/>
</dbReference>
<dbReference type="Gene3D" id="1.10.10.60">
    <property type="entry name" value="Homeodomain-like"/>
    <property type="match status" value="2"/>
</dbReference>
<dbReference type="EMBL" id="JRJU01000011">
    <property type="protein sequence ID" value="KHF40235.1"/>
    <property type="molecule type" value="Genomic_DNA"/>
</dbReference>
<dbReference type="SUPFAM" id="SSF46689">
    <property type="entry name" value="Homeodomain-like"/>
    <property type="match status" value="2"/>
</dbReference>
<evidence type="ECO:0000256" key="1">
    <source>
        <dbReference type="ARBA" id="ARBA00023015"/>
    </source>
</evidence>
<keyword evidence="3" id="KW-0804">Transcription</keyword>
<keyword evidence="5" id="KW-0472">Membrane</keyword>
<keyword evidence="5" id="KW-0812">Transmembrane</keyword>
<keyword evidence="2" id="KW-0238">DNA-binding</keyword>